<dbReference type="Proteomes" id="UP000555546">
    <property type="component" value="Unassembled WGS sequence"/>
</dbReference>
<keyword evidence="3" id="KW-1185">Reference proteome</keyword>
<gene>
    <name evidence="2" type="ORF">FHS76_003022</name>
</gene>
<feature type="transmembrane region" description="Helical" evidence="1">
    <location>
        <begin position="43"/>
        <end position="63"/>
    </location>
</feature>
<keyword evidence="1" id="KW-1133">Transmembrane helix</keyword>
<name>A0A7W9ENV5_9HYPH</name>
<dbReference type="EMBL" id="JACIJG010000011">
    <property type="protein sequence ID" value="MBB5703126.1"/>
    <property type="molecule type" value="Genomic_DNA"/>
</dbReference>
<comment type="caution">
    <text evidence="2">The sequence shown here is derived from an EMBL/GenBank/DDBJ whole genome shotgun (WGS) entry which is preliminary data.</text>
</comment>
<proteinExistence type="predicted"/>
<organism evidence="2 3">
    <name type="scientific">Brucella daejeonensis</name>
    <dbReference type="NCBI Taxonomy" id="659015"/>
    <lineage>
        <taxon>Bacteria</taxon>
        <taxon>Pseudomonadati</taxon>
        <taxon>Pseudomonadota</taxon>
        <taxon>Alphaproteobacteria</taxon>
        <taxon>Hyphomicrobiales</taxon>
        <taxon>Brucellaceae</taxon>
        <taxon>Brucella/Ochrobactrum group</taxon>
        <taxon>Brucella</taxon>
    </lineage>
</organism>
<accession>A0A7W9ENV5</accession>
<evidence type="ECO:0000313" key="2">
    <source>
        <dbReference type="EMBL" id="MBB5703126.1"/>
    </source>
</evidence>
<reference evidence="2 3" key="1">
    <citation type="submission" date="2020-08" db="EMBL/GenBank/DDBJ databases">
        <title>Genomic Encyclopedia of Type Strains, Phase IV (KMG-IV): sequencing the most valuable type-strain genomes for metagenomic binning, comparative biology and taxonomic classification.</title>
        <authorList>
            <person name="Goeker M."/>
        </authorList>
    </citation>
    <scope>NUCLEOTIDE SEQUENCE [LARGE SCALE GENOMIC DNA]</scope>
    <source>
        <strain evidence="2 3">DSM 26944</strain>
    </source>
</reference>
<dbReference type="AlphaFoldDB" id="A0A7W9ENV5"/>
<keyword evidence="1" id="KW-0472">Membrane</keyword>
<evidence type="ECO:0000313" key="3">
    <source>
        <dbReference type="Proteomes" id="UP000555546"/>
    </source>
</evidence>
<keyword evidence="1" id="KW-0812">Transmembrane</keyword>
<sequence>MSWVSAILPIIGMMGLYVGDRYFTTMGADGAIHEPWMILGPSVWVLLGGITGTVITKIAISVIDRMDRRGAREGV</sequence>
<protein>
    <submittedName>
        <fullName evidence="2">Uncharacterized protein</fullName>
    </submittedName>
</protein>
<evidence type="ECO:0000256" key="1">
    <source>
        <dbReference type="SAM" id="Phobius"/>
    </source>
</evidence>